<gene>
    <name evidence="2" type="ORF">AC529_15235</name>
</gene>
<dbReference type="Proteomes" id="UP000074382">
    <property type="component" value="Unassembled WGS sequence"/>
</dbReference>
<dbReference type="Gene3D" id="1.10.260.40">
    <property type="entry name" value="lambda repressor-like DNA-binding domains"/>
    <property type="match status" value="1"/>
</dbReference>
<organism evidence="2 3">
    <name type="scientific">Thermobifida cellulosilytica TB100</name>
    <dbReference type="NCBI Taxonomy" id="665004"/>
    <lineage>
        <taxon>Bacteria</taxon>
        <taxon>Bacillati</taxon>
        <taxon>Actinomycetota</taxon>
        <taxon>Actinomycetes</taxon>
        <taxon>Streptosporangiales</taxon>
        <taxon>Nocardiopsidaceae</taxon>
        <taxon>Thermobifida</taxon>
    </lineage>
</organism>
<evidence type="ECO:0000313" key="3">
    <source>
        <dbReference type="Proteomes" id="UP000074382"/>
    </source>
</evidence>
<dbReference type="EMBL" id="LGEM01000105">
    <property type="protein sequence ID" value="KUP95870.1"/>
    <property type="molecule type" value="Genomic_DNA"/>
</dbReference>
<keyword evidence="3" id="KW-1185">Reference proteome</keyword>
<dbReference type="PROSITE" id="PS50943">
    <property type="entry name" value="HTH_CROC1"/>
    <property type="match status" value="1"/>
</dbReference>
<dbReference type="Pfam" id="PF13560">
    <property type="entry name" value="HTH_31"/>
    <property type="match status" value="1"/>
</dbReference>
<reference evidence="3" key="1">
    <citation type="journal article" date="2017" name="Acta Aliment.">
        <title>Plant polysaccharide degrading enzyme system of Thermpbifida cellulosilytica TB100 revealed by de novo genome project data.</title>
        <authorList>
            <person name="Toth A."/>
            <person name="Baka E."/>
            <person name="Luzics S."/>
            <person name="Bata-Vidacs I."/>
            <person name="Nagy I."/>
            <person name="Balint B."/>
            <person name="Herceg R."/>
            <person name="Olasz F."/>
            <person name="Wilk T."/>
            <person name="Nagy T."/>
            <person name="Kriszt B."/>
            <person name="Nagy I."/>
            <person name="Kukolya J."/>
        </authorList>
    </citation>
    <scope>NUCLEOTIDE SEQUENCE [LARGE SCALE GENOMIC DNA]</scope>
    <source>
        <strain evidence="3">TB100</strain>
    </source>
</reference>
<dbReference type="SMART" id="SM00530">
    <property type="entry name" value="HTH_XRE"/>
    <property type="match status" value="1"/>
</dbReference>
<dbReference type="Pfam" id="PF19054">
    <property type="entry name" value="DUF5753"/>
    <property type="match status" value="1"/>
</dbReference>
<dbReference type="SUPFAM" id="SSF47413">
    <property type="entry name" value="lambda repressor-like DNA-binding domains"/>
    <property type="match status" value="1"/>
</dbReference>
<feature type="domain" description="HTH cro/C1-type" evidence="1">
    <location>
        <begin position="18"/>
        <end position="72"/>
    </location>
</feature>
<accession>A0A147KF31</accession>
<dbReference type="CDD" id="cd00093">
    <property type="entry name" value="HTH_XRE"/>
    <property type="match status" value="1"/>
</dbReference>
<dbReference type="RefSeq" id="WP_083948396.1">
    <property type="nucleotide sequence ID" value="NZ_KQ950187.1"/>
</dbReference>
<dbReference type="PATRIC" id="fig|665004.4.peg.3898"/>
<proteinExistence type="predicted"/>
<name>A0A147KF31_THECS</name>
<comment type="caution">
    <text evidence="2">The sequence shown here is derived from an EMBL/GenBank/DDBJ whole genome shotgun (WGS) entry which is preliminary data.</text>
</comment>
<dbReference type="STRING" id="665004.AC529_15235"/>
<dbReference type="AlphaFoldDB" id="A0A147KF31"/>
<dbReference type="InterPro" id="IPR043917">
    <property type="entry name" value="DUF5753"/>
</dbReference>
<dbReference type="InterPro" id="IPR010982">
    <property type="entry name" value="Lambda_DNA-bd_dom_sf"/>
</dbReference>
<evidence type="ECO:0000259" key="1">
    <source>
        <dbReference type="PROSITE" id="PS50943"/>
    </source>
</evidence>
<protein>
    <submittedName>
        <fullName evidence="2">XRE family transcriptional regulator</fullName>
    </submittedName>
</protein>
<dbReference type="GO" id="GO:0003677">
    <property type="term" value="F:DNA binding"/>
    <property type="evidence" value="ECO:0007669"/>
    <property type="project" value="InterPro"/>
</dbReference>
<dbReference type="InterPro" id="IPR001387">
    <property type="entry name" value="Cro/C1-type_HTH"/>
</dbReference>
<sequence>MSESIQQHAARAELARLLRSLRLDSGRSGEQLATILGWSQSKVSKIERGRTRPSLSDAESWARVCGANTAALTRVTELAEAALVEARHWRVSHQGGLARRQCEIAAIEERAALVRSFQPTLVPGLLQTAAYARQVLALADLSGRGDVAAAVAERLRRQEALYREQTGFAFVLTEAALWWHAEERSVLLPQIDRLLSVATLPNVTIRVLPLDAPSGAVPSHGFLLYEEDEESRVIVETHTRELILTDPDEVAAYRILHQRFTERALSVADTRDFLLALRQRINDGY</sequence>
<evidence type="ECO:0000313" key="2">
    <source>
        <dbReference type="EMBL" id="KUP95870.1"/>
    </source>
</evidence>